<dbReference type="InterPro" id="IPR029058">
    <property type="entry name" value="AB_hydrolase_fold"/>
</dbReference>
<dbReference type="SUPFAM" id="SSF53474">
    <property type="entry name" value="alpha/beta-Hydrolases"/>
    <property type="match status" value="1"/>
</dbReference>
<dbReference type="InterPro" id="IPR022742">
    <property type="entry name" value="Hydrolase_4"/>
</dbReference>
<dbReference type="InterPro" id="IPR051044">
    <property type="entry name" value="MAG_DAG_Lipase"/>
</dbReference>
<evidence type="ECO:0000313" key="2">
    <source>
        <dbReference type="EMBL" id="SOS21878.1"/>
    </source>
</evidence>
<dbReference type="InterPro" id="IPR000073">
    <property type="entry name" value="AB_hydrolase_1"/>
</dbReference>
<dbReference type="RefSeq" id="WP_065350345.1">
    <property type="nucleotide sequence ID" value="NZ_LT222319.1"/>
</dbReference>
<name>A0A193SVD9_9PSED</name>
<dbReference type="Gene3D" id="3.40.50.1820">
    <property type="entry name" value="alpha/beta hydrolase"/>
    <property type="match status" value="1"/>
</dbReference>
<evidence type="ECO:0000313" key="3">
    <source>
        <dbReference type="Proteomes" id="UP000239025"/>
    </source>
</evidence>
<evidence type="ECO:0000259" key="1">
    <source>
        <dbReference type="Pfam" id="PF12146"/>
    </source>
</evidence>
<protein>
    <submittedName>
        <fullName evidence="2">Lysophospholipase</fullName>
    </submittedName>
</protein>
<dbReference type="Proteomes" id="UP000239025">
    <property type="component" value="Chromosome 1"/>
</dbReference>
<sequence>MEHSSVSFIDASAGRLAVHEWTYGQPKFLALLVHGYGEHLGRYDYVAQRLTARGARVFGPDHQGHGQSDGERALITDYAAVIDDLHLVTQAMMRRYPDLPLIVIGHSMGGLIATHYAQLHGDMLAALVLSGPLLGKKTTITSLLDLPEIPNTPLDVRTLSRDPDVGRLYTDDQLIWHGPFKRSTLLAMREVLHIIHSGPTLGDLPTLWLHGGADDLVKLEESRITLDVIRGQHFDSHIYPGARHEIFNEINRDAIFDQVLAFIETALSLPSHRLN</sequence>
<reference evidence="3" key="1">
    <citation type="submission" date="2017-11" db="EMBL/GenBank/DDBJ databases">
        <authorList>
            <person name="Blom J."/>
        </authorList>
    </citation>
    <scope>NUCLEOTIDE SEQUENCE [LARGE SCALE GENOMIC DNA]</scope>
</reference>
<dbReference type="Pfam" id="PF12146">
    <property type="entry name" value="Hydrolase_4"/>
    <property type="match status" value="1"/>
</dbReference>
<dbReference type="EMBL" id="LT963395">
    <property type="protein sequence ID" value="SOS21878.1"/>
    <property type="molecule type" value="Genomic_DNA"/>
</dbReference>
<keyword evidence="3" id="KW-1185">Reference proteome</keyword>
<accession>A0A193SVD9</accession>
<gene>
    <name evidence="2" type="ORF">PL963_03791</name>
</gene>
<dbReference type="PANTHER" id="PTHR11614">
    <property type="entry name" value="PHOSPHOLIPASE-RELATED"/>
    <property type="match status" value="1"/>
</dbReference>
<proteinExistence type="predicted"/>
<dbReference type="AlphaFoldDB" id="A0A193SVD9"/>
<feature type="domain" description="Serine aminopeptidase S33" evidence="1">
    <location>
        <begin position="25"/>
        <end position="250"/>
    </location>
</feature>
<dbReference type="PRINTS" id="PR00111">
    <property type="entry name" value="ABHYDROLASE"/>
</dbReference>
<organism evidence="2 3">
    <name type="scientific">Pseudomonas cerasi</name>
    <dbReference type="NCBI Taxonomy" id="1583341"/>
    <lineage>
        <taxon>Bacteria</taxon>
        <taxon>Pseudomonadati</taxon>
        <taxon>Pseudomonadota</taxon>
        <taxon>Gammaproteobacteria</taxon>
        <taxon>Pseudomonadales</taxon>
        <taxon>Pseudomonadaceae</taxon>
        <taxon>Pseudomonas</taxon>
    </lineage>
</organism>